<dbReference type="AlphaFoldDB" id="A0AAP2K1X6"/>
<dbReference type="RefSeq" id="WP_131681002.1">
    <property type="nucleotide sequence ID" value="NZ_SHCZ01000029.1"/>
</dbReference>
<comment type="caution">
    <text evidence="1">The sequence shown here is derived from an EMBL/GenBank/DDBJ whole genome shotgun (WGS) entry which is preliminary data.</text>
</comment>
<accession>A0AAP2K1X6</accession>
<reference evidence="1" key="1">
    <citation type="submission" date="2019-02" db="EMBL/GenBank/DDBJ databases">
        <title>Genomic characterization of isolates from hospital effluents in KZN, South Africa.</title>
        <authorList>
            <person name="Ntshobeni N."/>
            <person name="Allam M."/>
            <person name="Ismail A."/>
            <person name="Amoako D."/>
            <person name="Essack S."/>
            <person name="Chenia H."/>
        </authorList>
    </citation>
    <scope>NUCLEOTIDE SEQUENCE</scope>
    <source>
        <strain evidence="1">AFE97_S1</strain>
    </source>
</reference>
<gene>
    <name evidence="1" type="ORF">EX242_21170</name>
</gene>
<evidence type="ECO:0000313" key="1">
    <source>
        <dbReference type="EMBL" id="MBX6982753.1"/>
    </source>
</evidence>
<organism evidence="1 2">
    <name type="scientific">Providencia rettgeri</name>
    <dbReference type="NCBI Taxonomy" id="587"/>
    <lineage>
        <taxon>Bacteria</taxon>
        <taxon>Pseudomonadati</taxon>
        <taxon>Pseudomonadota</taxon>
        <taxon>Gammaproteobacteria</taxon>
        <taxon>Enterobacterales</taxon>
        <taxon>Morganellaceae</taxon>
        <taxon>Providencia</taxon>
    </lineage>
</organism>
<proteinExistence type="predicted"/>
<sequence>MINEKSIVEIKIKTESENTAASVKKSLYQELINSDIHSQYVVVDRCDVVAVFTDEIYTGKPVEGNLKIFIDLIKSHALKLNDGNNN</sequence>
<protein>
    <submittedName>
        <fullName evidence="1">Uncharacterized protein</fullName>
    </submittedName>
</protein>
<name>A0AAP2K1X6_PRORE</name>
<evidence type="ECO:0000313" key="2">
    <source>
        <dbReference type="Proteomes" id="UP000824410"/>
    </source>
</evidence>
<dbReference type="Proteomes" id="UP000824410">
    <property type="component" value="Unassembled WGS sequence"/>
</dbReference>
<dbReference type="EMBL" id="SHDO01000034">
    <property type="protein sequence ID" value="MBX6982753.1"/>
    <property type="molecule type" value="Genomic_DNA"/>
</dbReference>